<protein>
    <submittedName>
        <fullName evidence="1">EsV-1-213</fullName>
    </submittedName>
</protein>
<organismHost>
    <name type="scientific">Ectocarpus siliculosus</name>
    <name type="common">Brown alga</name>
    <name type="synonym">Conferva siliculosa</name>
    <dbReference type="NCBI Taxonomy" id="2880"/>
</organismHost>
<name>Q8QN77_ESV1K</name>
<sequence>MASQATKRTKLSSSAGLTTLLRAGFDPSDVATLSPRTKVTYKSPVTLKNVFERPTESQVKVFYHARNHSGVPFDRLSDAEKLTWTESLHDNSCLMGYLVYSQLLPCAAENRVKLKSGSAHWNELNVSTDRARLEQRRAAYDRLRRNGSTLSAFYGLPYSVDMTKNVLEYMNIDFEQSDLRHRFFLGREFAMTSSEHGKMNASSVYTSCSKALSLMYFTVVILGRPCCLESVILPLSVTERSVLEQTWGCPGTHLDGPINKFQTNWREVFRAIGTPHRSINYVCLERATEESYIGGKHVADCFALYNATRSAPGDAKTIAGLANHYRLNSKIGVESGAVVCVLDVLREKPMEAVGKIDGSVLGAITSTYGQRVSLDVQARCLGLQAGEHSLFDCSVSNKLGEIINHADIALWKARKRLKVELKVNDSLDPADMNKKISEGKMLDPCDPASSEKMHAMLQSISRQVWLPLKTLIGEALGVSMDHPSAFLRISDEEAHRLYEHASTKGMVYADIANLNTLLVLSNSFQRSQVLREATLNEFGLVPDGTFYRQTFKDRAFKTAGASSGSPPVSHFNLSPGQSMMVHFIAVVGHRFCNADMKDSKRKLLLNSKGRGCVQNDINSPFKKIGAHWLGLPNFCVHTCRTFWATAALNSGQVDPSNIEDFGSFLQVSSSTLRSSYMSAAGNSAAHTLGHEVLGSVVTSATSGETTTEQGDAPQGPKLRRIRMEFVGEIRASLLKHSGNAKLLFRDLVKKRKVGQLGEGEIWFRRENTFWKDDGERVFLRFVGGCV</sequence>
<reference evidence="1 2" key="3">
    <citation type="journal article" date="2000" name="Virology">
        <title>Characterization and immunolocalization of major structural proteins in the brown algal virus EsV-1.</title>
        <authorList>
            <person name="Delaroque N."/>
            <person name="Wolf S."/>
            <person name="Muller D.G."/>
            <person name="Knippers R."/>
        </authorList>
    </citation>
    <scope>NUCLEOTIDE SEQUENCE [LARGE SCALE GENOMIC DNA]</scope>
    <source>
        <strain evidence="2">Isolate New Zealand/Kaikoura/1988</strain>
    </source>
</reference>
<accession>Q8QN77</accession>
<reference evidence="1 2" key="2">
    <citation type="journal article" date="1998" name="Adv. Virus Res.">
        <title>Viruses in marine brown algae.</title>
        <authorList>
            <person name="Muller D.G."/>
            <person name="Kapp M."/>
            <person name="Knippers R."/>
        </authorList>
    </citation>
    <scope>NUCLEOTIDE SEQUENCE [LARGE SCALE GENOMIC DNA]</scope>
    <source>
        <strain evidence="2">Isolate New Zealand/Kaikoura/1988</strain>
    </source>
</reference>
<evidence type="ECO:0000313" key="2">
    <source>
        <dbReference type="Proteomes" id="UP000000864"/>
    </source>
</evidence>
<reference evidence="1 2" key="4">
    <citation type="journal article" date="2000" name="Virology">
        <title>The brown algal virus EsV-1 particle contains a putative hybrid histidine kinase.</title>
        <authorList>
            <person name="Delaroque N."/>
            <person name="Wolf S."/>
            <person name="Muller D.G."/>
            <person name="Knippers R."/>
        </authorList>
    </citation>
    <scope>NUCLEOTIDE SEQUENCE [LARGE SCALE GENOMIC DNA]</scope>
    <source>
        <strain evidence="2">Isolate New Zealand/Kaikoura/1988</strain>
    </source>
</reference>
<proteinExistence type="predicted"/>
<gene>
    <name evidence="1" type="primary">ORF 213</name>
</gene>
<reference evidence="1 2" key="1">
    <citation type="journal article" date="1995" name="Virology">
        <title>Coat protein of the Ectocarpus siliculosus virus.</title>
        <authorList>
            <person name="Klein M."/>
            <person name="Lanka S.T."/>
            <person name="Knippers R."/>
            <person name="Muller D.G."/>
        </authorList>
    </citation>
    <scope>NUCLEOTIDE SEQUENCE [LARGE SCALE GENOMIC DNA]</scope>
    <source>
        <strain evidence="2">Isolate New Zealand/Kaikoura/1988</strain>
    </source>
</reference>
<dbReference type="Proteomes" id="UP000000864">
    <property type="component" value="Segment"/>
</dbReference>
<dbReference type="EMBL" id="AF204951">
    <property type="protein sequence ID" value="AAK14627.1"/>
    <property type="molecule type" value="Genomic_DNA"/>
</dbReference>
<organism evidence="1 2">
    <name type="scientific">Ectocarpus siliculosus virus 1 (isolate New Zealand/Kaikoura/1988)</name>
    <name type="common">EsV-1</name>
    <dbReference type="NCBI Taxonomy" id="654926"/>
    <lineage>
        <taxon>Viruses</taxon>
        <taxon>Varidnaviria</taxon>
        <taxon>Bamfordvirae</taxon>
        <taxon>Nucleocytoviricota</taxon>
        <taxon>Megaviricetes</taxon>
        <taxon>Algavirales</taxon>
        <taxon>Phycodnaviridae</taxon>
        <taxon>Phaeovirus</taxon>
        <taxon>Phaeovirus unasiliculosus</taxon>
        <taxon>Ectocarpus siliculosus virus 1</taxon>
    </lineage>
</organism>
<keyword evidence="2" id="KW-1185">Reference proteome</keyword>
<evidence type="ECO:0000313" key="1">
    <source>
        <dbReference type="EMBL" id="AAK14627.1"/>
    </source>
</evidence>
<dbReference type="KEGG" id="vg:920623"/>